<organism evidence="2 3">
    <name type="scientific">Adhaeribacter swui</name>
    <dbReference type="NCBI Taxonomy" id="2086471"/>
    <lineage>
        <taxon>Bacteria</taxon>
        <taxon>Pseudomonadati</taxon>
        <taxon>Bacteroidota</taxon>
        <taxon>Cytophagia</taxon>
        <taxon>Cytophagales</taxon>
        <taxon>Hymenobacteraceae</taxon>
        <taxon>Adhaeribacter</taxon>
    </lineage>
</organism>
<accession>A0A7G7G2G0</accession>
<evidence type="ECO:0000313" key="3">
    <source>
        <dbReference type="Proteomes" id="UP000515237"/>
    </source>
</evidence>
<reference evidence="2 3" key="1">
    <citation type="journal article" date="2018" name="Int. J. Syst. Evol. Microbiol.">
        <title>Adhaeribacter swui sp. nov., isolated from wet mud.</title>
        <authorList>
            <person name="Kim D.U."/>
            <person name="Kim K.W."/>
            <person name="Kang M.S."/>
            <person name="Kim J.Y."/>
            <person name="Jang J.H."/>
            <person name="Kim M.K."/>
        </authorList>
    </citation>
    <scope>NUCLEOTIDE SEQUENCE [LARGE SCALE GENOMIC DNA]</scope>
    <source>
        <strain evidence="2 3">KCTC 52873</strain>
        <plasmid evidence="2">unnamed2</plasmid>
    </source>
</reference>
<dbReference type="PANTHER" id="PTHR13696">
    <property type="entry name" value="P-LOOP CONTAINING NUCLEOSIDE TRIPHOSPHATE HYDROLASE"/>
    <property type="match status" value="1"/>
</dbReference>
<dbReference type="RefSeq" id="WP_185270010.1">
    <property type="nucleotide sequence ID" value="NZ_CP055155.1"/>
</dbReference>
<dbReference type="InterPro" id="IPR002586">
    <property type="entry name" value="CobQ/CobB/MinD/ParA_Nub-bd_dom"/>
</dbReference>
<geneLocation type="plasmid" evidence="2 3">
    <name>unnamed2</name>
</geneLocation>
<dbReference type="Pfam" id="PF01656">
    <property type="entry name" value="CbiA"/>
    <property type="match status" value="1"/>
</dbReference>
<dbReference type="AlphaFoldDB" id="A0A7G7G2G0"/>
<dbReference type="CDD" id="cd02042">
    <property type="entry name" value="ParAB_family"/>
    <property type="match status" value="1"/>
</dbReference>
<dbReference type="InterPro" id="IPR027417">
    <property type="entry name" value="P-loop_NTPase"/>
</dbReference>
<dbReference type="SUPFAM" id="SSF52540">
    <property type="entry name" value="P-loop containing nucleoside triphosphate hydrolases"/>
    <property type="match status" value="1"/>
</dbReference>
<dbReference type="EMBL" id="CP055155">
    <property type="protein sequence ID" value="QNF31344.1"/>
    <property type="molecule type" value="Genomic_DNA"/>
</dbReference>
<dbReference type="Gene3D" id="3.40.50.300">
    <property type="entry name" value="P-loop containing nucleotide triphosphate hydrolases"/>
    <property type="match status" value="1"/>
</dbReference>
<keyword evidence="3" id="KW-1185">Reference proteome</keyword>
<dbReference type="KEGG" id="aswu:HUW51_00890"/>
<name>A0A7G7G2G0_9BACT</name>
<gene>
    <name evidence="2" type="ORF">HUW51_00890</name>
</gene>
<dbReference type="PANTHER" id="PTHR13696:SF52">
    <property type="entry name" value="PARA FAMILY PROTEIN CT_582"/>
    <property type="match status" value="1"/>
</dbReference>
<dbReference type="InterPro" id="IPR050678">
    <property type="entry name" value="DNA_Partitioning_ATPase"/>
</dbReference>
<feature type="domain" description="CobQ/CobB/MinD/ParA nucleotide binding" evidence="1">
    <location>
        <begin position="3"/>
        <end position="182"/>
    </location>
</feature>
<proteinExistence type="predicted"/>
<protein>
    <submittedName>
        <fullName evidence="2">ParA family protein</fullName>
    </submittedName>
</protein>
<dbReference type="Proteomes" id="UP000515237">
    <property type="component" value="Plasmid unnamed2"/>
</dbReference>
<sequence length="209" mass="23767">MKILVANQKGGVGKSTITTLLANYLVLEKKAHVIVFDLDFQDTVFARWERDKGLYSNEPLYEVMKMDIDEYPKYAAGLEQIKNEAHLIMDLPGRLDDDNLLAIIKDADLIVCPIAYEQSIFESSLFFSKVARHVNPHVKIVFLPSRIKGSVKYEIQNKVRDALAEYGPIAPKVPERVALERIDSFSISSEAKPIIQEPFDFIYSNFINT</sequence>
<evidence type="ECO:0000259" key="1">
    <source>
        <dbReference type="Pfam" id="PF01656"/>
    </source>
</evidence>
<keyword evidence="2" id="KW-0614">Plasmid</keyword>
<evidence type="ECO:0000313" key="2">
    <source>
        <dbReference type="EMBL" id="QNF31344.1"/>
    </source>
</evidence>